<protein>
    <submittedName>
        <fullName evidence="1">Uncharacterized protein</fullName>
    </submittedName>
</protein>
<accession>A9NR81</accession>
<organism evidence="1">
    <name type="scientific">Picea sitchensis</name>
    <name type="common">Sitka spruce</name>
    <name type="synonym">Pinus sitchensis</name>
    <dbReference type="NCBI Taxonomy" id="3332"/>
    <lineage>
        <taxon>Eukaryota</taxon>
        <taxon>Viridiplantae</taxon>
        <taxon>Streptophyta</taxon>
        <taxon>Embryophyta</taxon>
        <taxon>Tracheophyta</taxon>
        <taxon>Spermatophyta</taxon>
        <taxon>Pinopsida</taxon>
        <taxon>Pinidae</taxon>
        <taxon>Conifers I</taxon>
        <taxon>Pinales</taxon>
        <taxon>Pinaceae</taxon>
        <taxon>Picea</taxon>
    </lineage>
</organism>
<dbReference type="AlphaFoldDB" id="A9NR81"/>
<sequence length="40" mass="4672">MGFIQSLDFPTLLLLLGKEYTYLEGIKEVSCLMMFKFLTH</sequence>
<name>A9NR81_PICSI</name>
<dbReference type="EMBL" id="EF083807">
    <property type="protein sequence ID" value="ABK23142.1"/>
    <property type="molecule type" value="mRNA"/>
</dbReference>
<reference evidence="1" key="1">
    <citation type="journal article" date="2008" name="BMC Genomics">
        <title>A conifer genomics resource of 200,000 spruce (Picea spp.) ESTs and 6,464 high-quality, sequence-finished full-length cDNAs for Sitka spruce (Picea sitchensis).</title>
        <authorList>
            <person name="Ralph S.G."/>
            <person name="Chun H.J."/>
            <person name="Kolosova N."/>
            <person name="Cooper D."/>
            <person name="Oddy C."/>
            <person name="Ritland C.E."/>
            <person name="Kirkpatrick R."/>
            <person name="Moore R."/>
            <person name="Barber S."/>
            <person name="Holt R.A."/>
            <person name="Jones S.J."/>
            <person name="Marra M.A."/>
            <person name="Douglas C.J."/>
            <person name="Ritland K."/>
            <person name="Bohlmann J."/>
        </authorList>
    </citation>
    <scope>NUCLEOTIDE SEQUENCE</scope>
    <source>
        <tissue evidence="1">Bark</tissue>
    </source>
</reference>
<proteinExistence type="evidence at transcript level"/>
<evidence type="ECO:0000313" key="1">
    <source>
        <dbReference type="EMBL" id="ABK23142.1"/>
    </source>
</evidence>